<protein>
    <submittedName>
        <fullName evidence="5">XylR family transcriptional regulator</fullName>
    </submittedName>
</protein>
<keyword evidence="1" id="KW-0805">Transcription regulation</keyword>
<dbReference type="InterPro" id="IPR018060">
    <property type="entry name" value="HTH_AraC"/>
</dbReference>
<reference evidence="5" key="1">
    <citation type="submission" date="2022-06" db="EMBL/GenBank/DDBJ databases">
        <title>Aeoliella straminimaris, a novel planctomycete from sediments.</title>
        <authorList>
            <person name="Vitorino I.R."/>
            <person name="Lage O.M."/>
        </authorList>
    </citation>
    <scope>NUCLEOTIDE SEQUENCE</scope>
    <source>
        <strain evidence="5">ICT_H6.2</strain>
    </source>
</reference>
<dbReference type="Gene3D" id="3.40.50.2300">
    <property type="match status" value="2"/>
</dbReference>
<dbReference type="Pfam" id="PF13377">
    <property type="entry name" value="Peripla_BP_3"/>
    <property type="match status" value="1"/>
</dbReference>
<dbReference type="EMBL" id="JAMXLR010000023">
    <property type="protein sequence ID" value="MCO6043386.1"/>
    <property type="molecule type" value="Genomic_DNA"/>
</dbReference>
<evidence type="ECO:0000313" key="6">
    <source>
        <dbReference type="Proteomes" id="UP001155241"/>
    </source>
</evidence>
<evidence type="ECO:0000313" key="5">
    <source>
        <dbReference type="EMBL" id="MCO6043386.1"/>
    </source>
</evidence>
<keyword evidence="6" id="KW-1185">Reference proteome</keyword>
<dbReference type="PROSITE" id="PS01124">
    <property type="entry name" value="HTH_ARAC_FAMILY_2"/>
    <property type="match status" value="1"/>
</dbReference>
<keyword evidence="3" id="KW-0804">Transcription</keyword>
<accession>A0A9X2FCC9</accession>
<dbReference type="Proteomes" id="UP001155241">
    <property type="component" value="Unassembled WGS sequence"/>
</dbReference>
<dbReference type="SUPFAM" id="SSF46689">
    <property type="entry name" value="Homeodomain-like"/>
    <property type="match status" value="2"/>
</dbReference>
<dbReference type="Pfam" id="PF12833">
    <property type="entry name" value="HTH_18"/>
    <property type="match status" value="1"/>
</dbReference>
<dbReference type="CDD" id="cd01543">
    <property type="entry name" value="PBP1_XylR"/>
    <property type="match status" value="1"/>
</dbReference>
<dbReference type="Pfam" id="PF22177">
    <property type="entry name" value="PBP1_XylR"/>
    <property type="match status" value="1"/>
</dbReference>
<dbReference type="PANTHER" id="PTHR30146:SF24">
    <property type="entry name" value="XYLOSE OPERON REGULATORY PROTEIN"/>
    <property type="match status" value="1"/>
</dbReference>
<feature type="domain" description="HTH araC/xylS-type" evidence="4">
    <location>
        <begin position="286"/>
        <end position="384"/>
    </location>
</feature>
<proteinExistence type="predicted"/>
<dbReference type="SMART" id="SM00342">
    <property type="entry name" value="HTH_ARAC"/>
    <property type="match status" value="1"/>
</dbReference>
<evidence type="ECO:0000259" key="4">
    <source>
        <dbReference type="PROSITE" id="PS01124"/>
    </source>
</evidence>
<dbReference type="Gene3D" id="1.10.10.60">
    <property type="entry name" value="Homeodomain-like"/>
    <property type="match status" value="1"/>
</dbReference>
<comment type="caution">
    <text evidence="5">The sequence shown here is derived from an EMBL/GenBank/DDBJ whole genome shotgun (WGS) entry which is preliminary data.</text>
</comment>
<dbReference type="AlphaFoldDB" id="A0A9X2FCC9"/>
<dbReference type="GO" id="GO:0003700">
    <property type="term" value="F:DNA-binding transcription factor activity"/>
    <property type="evidence" value="ECO:0007669"/>
    <property type="project" value="InterPro"/>
</dbReference>
<evidence type="ECO:0000256" key="3">
    <source>
        <dbReference type="ARBA" id="ARBA00023163"/>
    </source>
</evidence>
<dbReference type="PANTHER" id="PTHR30146">
    <property type="entry name" value="LACI-RELATED TRANSCRIPTIONAL REPRESSOR"/>
    <property type="match status" value="1"/>
</dbReference>
<dbReference type="RefSeq" id="WP_252851493.1">
    <property type="nucleotide sequence ID" value="NZ_JAMXLR010000023.1"/>
</dbReference>
<dbReference type="GO" id="GO:0000976">
    <property type="term" value="F:transcription cis-regulatory region binding"/>
    <property type="evidence" value="ECO:0007669"/>
    <property type="project" value="TreeGrafter"/>
</dbReference>
<dbReference type="InterPro" id="IPR009057">
    <property type="entry name" value="Homeodomain-like_sf"/>
</dbReference>
<dbReference type="InterPro" id="IPR046335">
    <property type="entry name" value="LacI/GalR-like_sensor"/>
</dbReference>
<dbReference type="InterPro" id="IPR054031">
    <property type="entry name" value="XylR_PBP1"/>
</dbReference>
<name>A0A9X2FCC9_9BACT</name>
<evidence type="ECO:0000256" key="2">
    <source>
        <dbReference type="ARBA" id="ARBA00023125"/>
    </source>
</evidence>
<dbReference type="InterPro" id="IPR028082">
    <property type="entry name" value="Peripla_BP_I"/>
</dbReference>
<organism evidence="5 6">
    <name type="scientific">Aeoliella straminimaris</name>
    <dbReference type="NCBI Taxonomy" id="2954799"/>
    <lineage>
        <taxon>Bacteria</taxon>
        <taxon>Pseudomonadati</taxon>
        <taxon>Planctomycetota</taxon>
        <taxon>Planctomycetia</taxon>
        <taxon>Pirellulales</taxon>
        <taxon>Lacipirellulaceae</taxon>
        <taxon>Aeoliella</taxon>
    </lineage>
</organism>
<sequence length="393" mass="43524">MLPKVAVVVESSRSYGRNILRGIAAYSRSHGPFSIYRHDQGLAESVPDWLDDWEGDGIIARIESEELGAFLTRRDIPTVDLRYRFPIPNIPTIETDEASVAQLACDHLIACGIKNFAFCGFEGADYSNVRQNHAVEYLKQCGYSLNVYNDRATGATATVSIESAGLVHERELGEWLQSLPKPTGLWACNDVRAAQVLNVCREYDISVPDEIAVLGVDDDRLICELTTPSLSSVVLDPFRVGYLAAEALAKMMKGTYPAEPSALVRAKGILSRQSTNLLNIDDAEVATAINFIRDHACEGITVVDVANAIHVSRSTLARRFAKFTGSTVKAEITRVRINRLKQLLADTEYSLAKIANMVGFAHVEYMSTMFKEHTGETPGQYRRLHQRFHATLD</sequence>
<keyword evidence="2" id="KW-0238">DNA-binding</keyword>
<gene>
    <name evidence="5" type="ORF">NG895_05655</name>
</gene>
<dbReference type="SUPFAM" id="SSF53822">
    <property type="entry name" value="Periplasmic binding protein-like I"/>
    <property type="match status" value="1"/>
</dbReference>
<evidence type="ECO:0000256" key="1">
    <source>
        <dbReference type="ARBA" id="ARBA00023015"/>
    </source>
</evidence>